<comment type="caution">
    <text evidence="2">The sequence shown here is derived from an EMBL/GenBank/DDBJ whole genome shotgun (WGS) entry which is preliminary data.</text>
</comment>
<proteinExistence type="predicted"/>
<keyword evidence="3" id="KW-1185">Reference proteome</keyword>
<evidence type="ECO:0000256" key="1">
    <source>
        <dbReference type="SAM" id="Phobius"/>
    </source>
</evidence>
<feature type="transmembrane region" description="Helical" evidence="1">
    <location>
        <begin position="97"/>
        <end position="114"/>
    </location>
</feature>
<feature type="transmembrane region" description="Helical" evidence="1">
    <location>
        <begin position="56"/>
        <end position="76"/>
    </location>
</feature>
<accession>A0ABT2TEU3</accession>
<dbReference type="Pfam" id="PF10825">
    <property type="entry name" value="DUF2752"/>
    <property type="match status" value="1"/>
</dbReference>
<keyword evidence="1" id="KW-1133">Transmembrane helix</keyword>
<dbReference type="Proteomes" id="UP001652394">
    <property type="component" value="Unassembled WGS sequence"/>
</dbReference>
<evidence type="ECO:0000313" key="3">
    <source>
        <dbReference type="Proteomes" id="UP001652394"/>
    </source>
</evidence>
<keyword evidence="1" id="KW-0472">Membrane</keyword>
<sequence length="131" mass="14318">MAIAVAVLAGCIYLFYHNPIVYPIPCVIHMLTGLYCPGCGAGRACYALLHGRIYEAFAYNPLLLVLLPFLALYIAARFVDWMLTGENHIDSRISVKLLVAVLIIVVVYGIVRNLPVFPFTLLAPGGILKGI</sequence>
<evidence type="ECO:0000313" key="2">
    <source>
        <dbReference type="EMBL" id="MCU6748756.1"/>
    </source>
</evidence>
<name>A0ABT2TEU3_9FIRM</name>
<keyword evidence="1" id="KW-0812">Transmembrane</keyword>
<dbReference type="EMBL" id="JAOQJX010000034">
    <property type="protein sequence ID" value="MCU6748756.1"/>
    <property type="molecule type" value="Genomic_DNA"/>
</dbReference>
<organism evidence="2 3">
    <name type="scientific">Faecalicatena acetigenes</name>
    <dbReference type="NCBI Taxonomy" id="2981790"/>
    <lineage>
        <taxon>Bacteria</taxon>
        <taxon>Bacillati</taxon>
        <taxon>Bacillota</taxon>
        <taxon>Clostridia</taxon>
        <taxon>Lachnospirales</taxon>
        <taxon>Lachnospiraceae</taxon>
        <taxon>Faecalicatena</taxon>
    </lineage>
</organism>
<protein>
    <submittedName>
        <fullName evidence="2">DUF2752 domain-containing protein</fullName>
    </submittedName>
</protein>
<dbReference type="InterPro" id="IPR021215">
    <property type="entry name" value="DUF2752"/>
</dbReference>
<reference evidence="2 3" key="1">
    <citation type="journal article" date="2021" name="ISME Commun">
        <title>Automated analysis of genomic sequences facilitates high-throughput and comprehensive description of bacteria.</title>
        <authorList>
            <person name="Hitch T.C.A."/>
        </authorList>
    </citation>
    <scope>NUCLEOTIDE SEQUENCE [LARGE SCALE GENOMIC DNA]</scope>
    <source>
        <strain evidence="2 3">H2_18</strain>
    </source>
</reference>
<gene>
    <name evidence="2" type="ORF">OCV51_14005</name>
</gene>